<dbReference type="SMART" id="SM00838">
    <property type="entry name" value="EFG_C"/>
    <property type="match status" value="1"/>
</dbReference>
<dbReference type="Gene3D" id="2.40.50.250">
    <property type="entry name" value="bipa protein"/>
    <property type="match status" value="1"/>
</dbReference>
<keyword evidence="3" id="KW-0963">Cytoplasm</keyword>
<dbReference type="GO" id="GO:0005525">
    <property type="term" value="F:GTP binding"/>
    <property type="evidence" value="ECO:0007669"/>
    <property type="project" value="UniProtKB-UniRule"/>
</dbReference>
<dbReference type="InterPro" id="IPR047042">
    <property type="entry name" value="BipA_II"/>
</dbReference>
<comment type="subcellular location">
    <subcellularLocation>
        <location evidence="3">Cytoplasm</location>
    </subcellularLocation>
    <text evidence="3">Binds to ribosomes.</text>
</comment>
<dbReference type="InterPro" id="IPR000795">
    <property type="entry name" value="T_Tr_GTP-bd_dom"/>
</dbReference>
<dbReference type="FunFam" id="2.40.50.250:FF:000001">
    <property type="entry name" value="GTP-binding protein TypA"/>
    <property type="match status" value="1"/>
</dbReference>
<dbReference type="GO" id="GO:0005829">
    <property type="term" value="C:cytosol"/>
    <property type="evidence" value="ECO:0007669"/>
    <property type="project" value="TreeGrafter"/>
</dbReference>
<dbReference type="GO" id="GO:0043022">
    <property type="term" value="F:ribosome binding"/>
    <property type="evidence" value="ECO:0007669"/>
    <property type="project" value="UniProtKB-UniRule"/>
</dbReference>
<dbReference type="InterPro" id="IPR035651">
    <property type="entry name" value="BipA_V"/>
</dbReference>
<keyword evidence="3" id="KW-0690">Ribosome biogenesis</keyword>
<dbReference type="GO" id="GO:0000049">
    <property type="term" value="F:tRNA binding"/>
    <property type="evidence" value="ECO:0007669"/>
    <property type="project" value="UniProtKB-KW"/>
</dbReference>
<dbReference type="PANTHER" id="PTHR42908">
    <property type="entry name" value="TRANSLATION ELONGATION FACTOR-RELATED"/>
    <property type="match status" value="1"/>
</dbReference>
<dbReference type="EC" id="3.6.5.-" evidence="3"/>
<dbReference type="InterPro" id="IPR000640">
    <property type="entry name" value="EFG_V-like"/>
</dbReference>
<dbReference type="InterPro" id="IPR006298">
    <property type="entry name" value="BipA"/>
</dbReference>
<proteinExistence type="inferred from homology"/>
<dbReference type="Pfam" id="PF21018">
    <property type="entry name" value="BipA_C"/>
    <property type="match status" value="1"/>
</dbReference>
<organism evidence="5 6">
    <name type="scientific">Tsukamurella paurometabola</name>
    <name type="common">Corynebacterium paurometabolum</name>
    <dbReference type="NCBI Taxonomy" id="2061"/>
    <lineage>
        <taxon>Bacteria</taxon>
        <taxon>Bacillati</taxon>
        <taxon>Actinomycetota</taxon>
        <taxon>Actinomycetes</taxon>
        <taxon>Mycobacteriales</taxon>
        <taxon>Tsukamurellaceae</taxon>
        <taxon>Tsukamurella</taxon>
    </lineage>
</organism>
<evidence type="ECO:0000313" key="6">
    <source>
        <dbReference type="Proteomes" id="UP000271626"/>
    </source>
</evidence>
<keyword evidence="3" id="KW-0378">Hydrolase</keyword>
<gene>
    <name evidence="5" type="primary">typA</name>
    <name evidence="3" type="synonym">bipA</name>
    <name evidence="5" type="ORF">NCTC10741_00331</name>
</gene>
<keyword evidence="2 3" id="KW-0342">GTP-binding</keyword>
<dbReference type="InterPro" id="IPR048876">
    <property type="entry name" value="BipA_C"/>
</dbReference>
<name>A0A3P8L454_TSUPA</name>
<dbReference type="SUPFAM" id="SSF54980">
    <property type="entry name" value="EF-G C-terminal domain-like"/>
    <property type="match status" value="2"/>
</dbReference>
<dbReference type="EMBL" id="LR131273">
    <property type="protein sequence ID" value="VDR37231.1"/>
    <property type="molecule type" value="Genomic_DNA"/>
</dbReference>
<dbReference type="GO" id="GO:0000027">
    <property type="term" value="P:ribosomal large subunit assembly"/>
    <property type="evidence" value="ECO:0007669"/>
    <property type="project" value="UniProtKB-UniRule"/>
</dbReference>
<dbReference type="RefSeq" id="WP_126194649.1">
    <property type="nucleotide sequence ID" value="NZ_CP085954.1"/>
</dbReference>
<protein>
    <recommendedName>
        <fullName evidence="3">Large ribosomal subunit assembly factor BipA</fullName>
        <ecNumber evidence="3">3.6.5.-</ecNumber>
    </recommendedName>
    <alternativeName>
        <fullName evidence="3">GTP-binding protein BipA</fullName>
    </alternativeName>
</protein>
<feature type="binding site" evidence="3">
    <location>
        <begin position="16"/>
        <end position="21"/>
    </location>
    <ligand>
        <name>GTP</name>
        <dbReference type="ChEBI" id="CHEBI:37565"/>
    </ligand>
</feature>
<dbReference type="InterPro" id="IPR009000">
    <property type="entry name" value="Transl_B-barrel_sf"/>
</dbReference>
<dbReference type="OrthoDB" id="9801472at2"/>
<dbReference type="CDD" id="cd03710">
    <property type="entry name" value="BipA_TypA_C"/>
    <property type="match status" value="1"/>
</dbReference>
<dbReference type="PROSITE" id="PS51722">
    <property type="entry name" value="G_TR_2"/>
    <property type="match status" value="1"/>
</dbReference>
<dbReference type="Proteomes" id="UP000271626">
    <property type="component" value="Chromosome"/>
</dbReference>
<comment type="subunit">
    <text evidence="3">Monomer.</text>
</comment>
<dbReference type="SUPFAM" id="SSF52540">
    <property type="entry name" value="P-loop containing nucleoside triphosphate hydrolases"/>
    <property type="match status" value="1"/>
</dbReference>
<dbReference type="FunFam" id="3.30.70.240:FF:000002">
    <property type="entry name" value="GTP-binding protein TypA"/>
    <property type="match status" value="1"/>
</dbReference>
<dbReference type="PANTHER" id="PTHR42908:SF8">
    <property type="entry name" value="TR-TYPE G DOMAIN-CONTAINING PROTEIN"/>
    <property type="match status" value="1"/>
</dbReference>
<dbReference type="InterPro" id="IPR047041">
    <property type="entry name" value="BipA_GTP-bd_dom"/>
</dbReference>
<dbReference type="Gene3D" id="2.40.30.10">
    <property type="entry name" value="Translation factors"/>
    <property type="match status" value="1"/>
</dbReference>
<dbReference type="GO" id="GO:0019843">
    <property type="term" value="F:rRNA binding"/>
    <property type="evidence" value="ECO:0007669"/>
    <property type="project" value="UniProtKB-KW"/>
</dbReference>
<dbReference type="Gene3D" id="3.40.50.300">
    <property type="entry name" value="P-loop containing nucleotide triphosphate hydrolases"/>
    <property type="match status" value="1"/>
</dbReference>
<comment type="similarity">
    <text evidence="3">Belongs to the TRAFAC class translation factor GTPase superfamily. Classic translation factor GTPase family. BipA subfamily.</text>
</comment>
<dbReference type="InterPro" id="IPR005225">
    <property type="entry name" value="Small_GTP-bd"/>
</dbReference>
<comment type="catalytic activity">
    <reaction evidence="3">
        <text>GTP + H2O = GDP + phosphate + H(+)</text>
        <dbReference type="Rhea" id="RHEA:19669"/>
        <dbReference type="ChEBI" id="CHEBI:15377"/>
        <dbReference type="ChEBI" id="CHEBI:15378"/>
        <dbReference type="ChEBI" id="CHEBI:37565"/>
        <dbReference type="ChEBI" id="CHEBI:43474"/>
        <dbReference type="ChEBI" id="CHEBI:58189"/>
    </reaction>
</comment>
<dbReference type="GO" id="GO:0003924">
    <property type="term" value="F:GTPase activity"/>
    <property type="evidence" value="ECO:0007669"/>
    <property type="project" value="UniProtKB-UniRule"/>
</dbReference>
<comment type="function">
    <text evidence="3">A 50S ribosomal subunit assembly protein with GTPase activity, required for 50S subunit assembly at low temperatures, may also play a role in translation. Binds GTP and analogs. Binds the 70S ribosome between the 30S and 50S subunits, in a similar position as ribosome-bound EF-G; it contacts a number of ribosomal proteins, both rRNAs and the A-site tRNA.</text>
</comment>
<evidence type="ECO:0000256" key="3">
    <source>
        <dbReference type="HAMAP-Rule" id="MF_00849"/>
    </source>
</evidence>
<dbReference type="Pfam" id="PF00009">
    <property type="entry name" value="GTP_EFTU"/>
    <property type="match status" value="1"/>
</dbReference>
<dbReference type="FunFam" id="3.30.70.870:FF:000003">
    <property type="entry name" value="GTP-binding protein TypA"/>
    <property type="match status" value="1"/>
</dbReference>
<dbReference type="NCBIfam" id="TIGR00231">
    <property type="entry name" value="small_GTP"/>
    <property type="match status" value="1"/>
</dbReference>
<dbReference type="PRINTS" id="PR00315">
    <property type="entry name" value="ELONGATNFCT"/>
</dbReference>
<dbReference type="Gene3D" id="3.30.70.870">
    <property type="entry name" value="Elongation Factor G (Translational Gtpase), domain 3"/>
    <property type="match status" value="1"/>
</dbReference>
<accession>A0A3P8L454</accession>
<keyword evidence="3" id="KW-0699">rRNA-binding</keyword>
<dbReference type="Gene3D" id="3.30.70.240">
    <property type="match status" value="1"/>
</dbReference>
<dbReference type="Pfam" id="PF00679">
    <property type="entry name" value="EFG_C"/>
    <property type="match status" value="1"/>
</dbReference>
<dbReference type="InterPro" id="IPR004161">
    <property type="entry name" value="EFTu-like_2"/>
</dbReference>
<evidence type="ECO:0000256" key="2">
    <source>
        <dbReference type="ARBA" id="ARBA00023134"/>
    </source>
</evidence>
<dbReference type="NCBIfam" id="TIGR01394">
    <property type="entry name" value="TypA_BipA"/>
    <property type="match status" value="1"/>
</dbReference>
<dbReference type="HAMAP" id="MF_00849">
    <property type="entry name" value="BipA"/>
    <property type="match status" value="1"/>
</dbReference>
<dbReference type="InterPro" id="IPR027417">
    <property type="entry name" value="P-loop_NTPase"/>
</dbReference>
<evidence type="ECO:0000256" key="1">
    <source>
        <dbReference type="ARBA" id="ARBA00022741"/>
    </source>
</evidence>
<sequence length="635" mass="68500">MAQPSFRNVAIVAHVDHGKTTLVDAMLRQSGAFGERAELVDRVMDSGDLEKEKGITILAKNTAVHRVNADGTTTVINVIDTPGHADFGGEVERGLSMVDGVVLLVDASEGPLPQTRFVLRKALAASLPVILVVNKTDRPDARIEEVVTEAQDLLLDLASDLSDEAAEAAELALGLPVIYASGREGKASTTAPANGAVPDAENLDELFQILHDHIPAPKGDAEAPLQAHVTNLDASAFLGRLALVRIHNGTLRKGQTVAWMREVDGEPVVTNAKVTELLATEGVERKPAEEAVAGDIVAVAGFPEIMIGDTLADVENPVALPRITVDQPAISVTIGTNTSPLVGKVSGHKLTARMVKSRLDSELIGNVSLKVMDIGKPDQWEVQGRGELALAILVEQMRREGFELTVGKPQVVTQKIDGKVHEPYEHLTVDVPEEYLGSVTQLLANRRGRMETMANQGAGWVRMEFVVPSRGLIGFRTDFLTETRGTGIANAVFHEYAPWAGEIRARHTGSLVSDRQGTVTPFAMIQLADRGTFFVEPGADTYEGMVVGINPRAEDLDINVTKEKKLTNMRQSSADVMETLAKPIKLELEAAMEFCAADECVEVTPEVVRVRKVHLNATERARERSRAKSRDQAAG</sequence>
<keyword evidence="3" id="KW-0820">tRNA-binding</keyword>
<evidence type="ECO:0000259" key="4">
    <source>
        <dbReference type="PROSITE" id="PS51722"/>
    </source>
</evidence>
<dbReference type="CDD" id="cd03691">
    <property type="entry name" value="BipA_TypA_II"/>
    <property type="match status" value="1"/>
</dbReference>
<dbReference type="SUPFAM" id="SSF50447">
    <property type="entry name" value="Translation proteins"/>
    <property type="match status" value="1"/>
</dbReference>
<dbReference type="Pfam" id="PF03144">
    <property type="entry name" value="GTP_EFTU_D2"/>
    <property type="match status" value="1"/>
</dbReference>
<evidence type="ECO:0000313" key="5">
    <source>
        <dbReference type="EMBL" id="VDR37231.1"/>
    </source>
</evidence>
<keyword evidence="3" id="KW-0694">RNA-binding</keyword>
<keyword evidence="1 3" id="KW-0547">Nucleotide-binding</keyword>
<feature type="domain" description="Tr-type G" evidence="4">
    <location>
        <begin position="4"/>
        <end position="218"/>
    </location>
</feature>
<dbReference type="GO" id="GO:1990904">
    <property type="term" value="C:ribonucleoprotein complex"/>
    <property type="evidence" value="ECO:0007669"/>
    <property type="project" value="TreeGrafter"/>
</dbReference>
<feature type="binding site" evidence="3">
    <location>
        <begin position="134"/>
        <end position="137"/>
    </location>
    <ligand>
        <name>GTP</name>
        <dbReference type="ChEBI" id="CHEBI:37565"/>
    </ligand>
</feature>
<dbReference type="AlphaFoldDB" id="A0A3P8L454"/>
<dbReference type="CDD" id="cd01891">
    <property type="entry name" value="TypA_BipA"/>
    <property type="match status" value="1"/>
</dbReference>
<dbReference type="InterPro" id="IPR042116">
    <property type="entry name" value="TypA/BipA_C"/>
</dbReference>
<dbReference type="InterPro" id="IPR035647">
    <property type="entry name" value="EFG_III/V"/>
</dbReference>
<reference evidence="5 6" key="1">
    <citation type="submission" date="2018-12" db="EMBL/GenBank/DDBJ databases">
        <authorList>
            <consortium name="Pathogen Informatics"/>
        </authorList>
    </citation>
    <scope>NUCLEOTIDE SEQUENCE [LARGE SCALE GENOMIC DNA]</scope>
    <source>
        <strain evidence="5 6">NCTC10741</strain>
    </source>
</reference>